<sequence length="40" mass="4332">MSTINGHPEAAASPEDPLQLVRAGPIGAPTQNHRERRRLS</sequence>
<protein>
    <submittedName>
        <fullName evidence="2">Uncharacterized protein</fullName>
    </submittedName>
</protein>
<comment type="caution">
    <text evidence="2">The sequence shown here is derived from an EMBL/GenBank/DDBJ whole genome shotgun (WGS) entry which is preliminary data.</text>
</comment>
<gene>
    <name evidence="2" type="ORF">FHS34_001983</name>
</gene>
<feature type="region of interest" description="Disordered" evidence="1">
    <location>
        <begin position="1"/>
        <end position="40"/>
    </location>
</feature>
<keyword evidence="3" id="KW-1185">Reference proteome</keyword>
<reference evidence="2 3" key="1">
    <citation type="submission" date="2020-08" db="EMBL/GenBank/DDBJ databases">
        <title>Genomic Encyclopedia of Type Strains, Phase III (KMG-III): the genomes of soil and plant-associated and newly described type strains.</title>
        <authorList>
            <person name="Whitman W."/>
        </authorList>
    </citation>
    <scope>NUCLEOTIDE SEQUENCE [LARGE SCALE GENOMIC DNA]</scope>
    <source>
        <strain evidence="2 3">CECT 3313</strain>
    </source>
</reference>
<evidence type="ECO:0000256" key="1">
    <source>
        <dbReference type="SAM" id="MobiDB-lite"/>
    </source>
</evidence>
<evidence type="ECO:0000313" key="2">
    <source>
        <dbReference type="EMBL" id="MBB5926527.1"/>
    </source>
</evidence>
<proteinExistence type="predicted"/>
<dbReference type="EMBL" id="JACHJK010000003">
    <property type="protein sequence ID" value="MBB5926527.1"/>
    <property type="molecule type" value="Genomic_DNA"/>
</dbReference>
<dbReference type="AlphaFoldDB" id="A0A7W9PSM4"/>
<evidence type="ECO:0000313" key="3">
    <source>
        <dbReference type="Proteomes" id="UP000585836"/>
    </source>
</evidence>
<organism evidence="2 3">
    <name type="scientific">Streptomyces echinatus</name>
    <dbReference type="NCBI Taxonomy" id="67293"/>
    <lineage>
        <taxon>Bacteria</taxon>
        <taxon>Bacillati</taxon>
        <taxon>Actinomycetota</taxon>
        <taxon>Actinomycetes</taxon>
        <taxon>Kitasatosporales</taxon>
        <taxon>Streptomycetaceae</taxon>
        <taxon>Streptomyces</taxon>
    </lineage>
</organism>
<name>A0A7W9PSM4_9ACTN</name>
<accession>A0A7W9PSM4</accession>
<dbReference type="Proteomes" id="UP000585836">
    <property type="component" value="Unassembled WGS sequence"/>
</dbReference>